<sequence length="188" mass="21023">MVDQRDGDWIQTFTERQFWPLDPKPEDVCIEDIAHALSLTCRYGGHCKRFYSVAEHSIHVAAGVWAAGGDYLERLRALLHDAGEAYLCDVPRPVKPCLPGFAAVEARIEAVIAETFNIGTLVKSPLIKEIDTRILVDEVGVLMGKRVNWHRKFGPPVGVAIPAWAPEDAEGTFLREFHWLMGRVFGLS</sequence>
<proteinExistence type="predicted"/>
<comment type="caution">
    <text evidence="1">The sequence shown here is derived from an EMBL/GenBank/DDBJ whole genome shotgun (WGS) entry which is preliminary data.</text>
</comment>
<dbReference type="SUPFAM" id="SSF109604">
    <property type="entry name" value="HD-domain/PDEase-like"/>
    <property type="match status" value="1"/>
</dbReference>
<accession>A0A0F9NHV7</accession>
<protein>
    <recommendedName>
        <fullName evidence="2">HD/PDEase domain-containing protein</fullName>
    </recommendedName>
</protein>
<reference evidence="1" key="1">
    <citation type="journal article" date="2015" name="Nature">
        <title>Complex archaea that bridge the gap between prokaryotes and eukaryotes.</title>
        <authorList>
            <person name="Spang A."/>
            <person name="Saw J.H."/>
            <person name="Jorgensen S.L."/>
            <person name="Zaremba-Niedzwiedzka K."/>
            <person name="Martijn J."/>
            <person name="Lind A.E."/>
            <person name="van Eijk R."/>
            <person name="Schleper C."/>
            <person name="Guy L."/>
            <person name="Ettema T.J."/>
        </authorList>
    </citation>
    <scope>NUCLEOTIDE SEQUENCE</scope>
</reference>
<name>A0A0F9NHV7_9ZZZZ</name>
<evidence type="ECO:0008006" key="2">
    <source>
        <dbReference type="Google" id="ProtNLM"/>
    </source>
</evidence>
<organism evidence="1">
    <name type="scientific">marine sediment metagenome</name>
    <dbReference type="NCBI Taxonomy" id="412755"/>
    <lineage>
        <taxon>unclassified sequences</taxon>
        <taxon>metagenomes</taxon>
        <taxon>ecological metagenomes</taxon>
    </lineage>
</organism>
<evidence type="ECO:0000313" key="1">
    <source>
        <dbReference type="EMBL" id="KKN17534.1"/>
    </source>
</evidence>
<dbReference type="AlphaFoldDB" id="A0A0F9NHV7"/>
<dbReference type="EMBL" id="LAZR01003510">
    <property type="protein sequence ID" value="KKN17534.1"/>
    <property type="molecule type" value="Genomic_DNA"/>
</dbReference>
<dbReference type="Gene3D" id="1.10.3210.10">
    <property type="entry name" value="Hypothetical protein af1432"/>
    <property type="match status" value="1"/>
</dbReference>
<gene>
    <name evidence="1" type="ORF">LCGC14_0964920</name>
</gene>